<keyword evidence="2" id="KW-1133">Transmembrane helix</keyword>
<evidence type="ECO:0008006" key="5">
    <source>
        <dbReference type="Google" id="ProtNLM"/>
    </source>
</evidence>
<sequence length="452" mass="51099">MSLSIDDCVKLRLFPLVWILTLMLYKIADCQILELTTRRTRWEDLKESCNTATNVSLLFCSKNNEDDKSCDVIRINSVDTTNLPDSFSAWINAYLVRAFSIVYEGCHQLDPKSLKPIDCNATDLTKCARKCDQPKLGIQKNNSFCISDNDLVHDNIHNTKIPEDSCHSENSENALEIKVYDIKKHVILDKDLCPVGYSLRNQNIFVGEEDCQTHKKFYCYGSTAVERNEMSWYEAQKFCMNISSRMINKWEFSSATNKQYWLHGLRYNDFDINTPLPLFPTRCAALIRQRKVYSIKLFDCSMELYTLCRTEHAPTDTWPGIFIPPTKSSSTKMTTTKLAPTSSGVTYQISTIFSTDVNISKTTANNSVTMSTLIPETVSVSIIIPVVVAAVIIILAIIGGIIFCIRRRRNAGNAQFQSPEREHTTLINVQKSGQSSPNTDTGGESVELQSHN</sequence>
<protein>
    <recommendedName>
        <fullName evidence="5">C-type lectin domain-containing protein</fullName>
    </recommendedName>
</protein>
<feature type="transmembrane region" description="Helical" evidence="2">
    <location>
        <begin position="382"/>
        <end position="405"/>
    </location>
</feature>
<evidence type="ECO:0000256" key="1">
    <source>
        <dbReference type="SAM" id="MobiDB-lite"/>
    </source>
</evidence>
<gene>
    <name evidence="3" type="ORF">MCOR_27239</name>
</gene>
<accession>A0A6J8CA74</accession>
<evidence type="ECO:0000313" key="4">
    <source>
        <dbReference type="Proteomes" id="UP000507470"/>
    </source>
</evidence>
<proteinExistence type="predicted"/>
<dbReference type="InterPro" id="IPR016187">
    <property type="entry name" value="CTDL_fold"/>
</dbReference>
<feature type="region of interest" description="Disordered" evidence="1">
    <location>
        <begin position="427"/>
        <end position="452"/>
    </location>
</feature>
<organism evidence="3 4">
    <name type="scientific">Mytilus coruscus</name>
    <name type="common">Sea mussel</name>
    <dbReference type="NCBI Taxonomy" id="42192"/>
    <lineage>
        <taxon>Eukaryota</taxon>
        <taxon>Metazoa</taxon>
        <taxon>Spiralia</taxon>
        <taxon>Lophotrochozoa</taxon>
        <taxon>Mollusca</taxon>
        <taxon>Bivalvia</taxon>
        <taxon>Autobranchia</taxon>
        <taxon>Pteriomorphia</taxon>
        <taxon>Mytilida</taxon>
        <taxon>Mytiloidea</taxon>
        <taxon>Mytilidae</taxon>
        <taxon>Mytilinae</taxon>
        <taxon>Mytilus</taxon>
    </lineage>
</organism>
<keyword evidence="4" id="KW-1185">Reference proteome</keyword>
<name>A0A6J8CA74_MYTCO</name>
<dbReference type="AlphaFoldDB" id="A0A6J8CA74"/>
<dbReference type="EMBL" id="CACVKT020004943">
    <property type="protein sequence ID" value="CAC5392296.1"/>
    <property type="molecule type" value="Genomic_DNA"/>
</dbReference>
<keyword evidence="2" id="KW-0472">Membrane</keyword>
<keyword evidence="2" id="KW-0812">Transmembrane</keyword>
<evidence type="ECO:0000313" key="3">
    <source>
        <dbReference type="EMBL" id="CAC5392296.1"/>
    </source>
</evidence>
<dbReference type="Proteomes" id="UP000507470">
    <property type="component" value="Unassembled WGS sequence"/>
</dbReference>
<dbReference type="OrthoDB" id="6103952at2759"/>
<reference evidence="3 4" key="1">
    <citation type="submission" date="2020-06" db="EMBL/GenBank/DDBJ databases">
        <authorList>
            <person name="Li R."/>
            <person name="Bekaert M."/>
        </authorList>
    </citation>
    <scope>NUCLEOTIDE SEQUENCE [LARGE SCALE GENOMIC DNA]</scope>
    <source>
        <strain evidence="4">wild</strain>
    </source>
</reference>
<dbReference type="SUPFAM" id="SSF56436">
    <property type="entry name" value="C-type lectin-like"/>
    <property type="match status" value="1"/>
</dbReference>
<evidence type="ECO:0000256" key="2">
    <source>
        <dbReference type="SAM" id="Phobius"/>
    </source>
</evidence>